<reference evidence="6 7" key="1">
    <citation type="submission" date="2019-09" db="EMBL/GenBank/DDBJ databases">
        <title>YIM 48816 draft genome.</title>
        <authorList>
            <person name="Jiang L."/>
        </authorList>
    </citation>
    <scope>NUCLEOTIDE SEQUENCE [LARGE SCALE GENOMIC DNA]</scope>
    <source>
        <strain evidence="6 7">YIM 48816</strain>
    </source>
</reference>
<dbReference type="Pfam" id="PF08706">
    <property type="entry name" value="D5_N"/>
    <property type="match status" value="1"/>
</dbReference>
<accession>A0A6L3T504</accession>
<dbReference type="GO" id="GO:0016787">
    <property type="term" value="F:hydrolase activity"/>
    <property type="evidence" value="ECO:0007669"/>
    <property type="project" value="UniProtKB-KW"/>
</dbReference>
<dbReference type="OrthoDB" id="9763644at2"/>
<dbReference type="PANTHER" id="PTHR35372:SF2">
    <property type="entry name" value="SF3 HELICASE DOMAIN-CONTAINING PROTEIN"/>
    <property type="match status" value="1"/>
</dbReference>
<dbReference type="PANTHER" id="PTHR35372">
    <property type="entry name" value="ATP BINDING PROTEIN-RELATED"/>
    <property type="match status" value="1"/>
</dbReference>
<dbReference type="InterPro" id="IPR014818">
    <property type="entry name" value="Phage/plasmid_primase_P4_C"/>
</dbReference>
<dbReference type="InterPro" id="IPR045455">
    <property type="entry name" value="NrS-1_pol-like_helicase"/>
</dbReference>
<evidence type="ECO:0000313" key="7">
    <source>
        <dbReference type="Proteomes" id="UP000474159"/>
    </source>
</evidence>
<sequence length="871" mass="95696">MSLAINGRSAIDQFVGAMAAEGIEIDGELIADGKLHRYYVKGDRQGSKNGWAILHDDARPAGKFGCNKRFAGHAFTFKADVKIKPMTAAEKKAQKEEWARKKAEREQAEQQRRAVAADRAAFIWAAAKPATDDHPYLVRKGIKAYGIRQGNWEVTNQDTGEIRVVTEQALLVPLMDKSRNIRSLQAILPGKLMGGRDKDYLRDGAKQGLFFPIGKPQTHEGRKVFVVCEGFATGASIYKATGHMVLVAFDSGNLLAVADPLRESQPEAIIIIAADNDQWATGPIANPGLHYARRAAASVRGLVAFPPFAADEEGRPTDFNDLHSRQGAEAVATRFATAIENDYVPAEPELATESETEVAPWDGERLAPANEEIPGYITEVPCASAAESGPSAGAEIIHIEQDIQTRRVVMPIGADARDGINGVAPLTETGNCYRMVIAHGNNIRFVPELEAWLHWSGQKWLWDVDGSVLRGKVRDLATKIYEEGSEHFEQAELFLKWARTSQSAKTIRNVADLLKDVAELRLPLSTIDGNPMLVGIDGASQVLDLRTGLCRPAIREDYITRSLGVAALGDASKATGWKKFIGEVFINDEELIDWVKRFIGYSLTGCYNEQLFIFAHGGGSNGKSVLVKVLKQLSGEYCRTVAATTLMEQKRGAGDASPDVAALAGARLLLASETSAGAAFDEQFLKGWTGGDPQNARKLYKDEFTFEPVGKLFIAGNYRPRISGTDYAIWRRVRLLPFNRTFRDEEKDPHLPEKLLTELPHILAWAAEGCKAWQEKGLTADTPRVMKDASREYAADQDVLGEFLGEHTVVGVIHECSGQELYGEYKMWMVECGLKPVSRQAFGRQLSERGFSKRHTNKGSVYTGLALLSPL</sequence>
<dbReference type="InterPro" id="IPR014015">
    <property type="entry name" value="Helicase_SF3_DNA-vir"/>
</dbReference>
<dbReference type="InterPro" id="IPR006171">
    <property type="entry name" value="TOPRIM_dom"/>
</dbReference>
<gene>
    <name evidence="6" type="ORF">F6X53_15025</name>
</gene>
<dbReference type="Pfam" id="PF19263">
    <property type="entry name" value="DUF5906"/>
    <property type="match status" value="1"/>
</dbReference>
<evidence type="ECO:0000256" key="3">
    <source>
        <dbReference type="ARBA" id="ARBA00022840"/>
    </source>
</evidence>
<dbReference type="SMART" id="SM00885">
    <property type="entry name" value="D5_N"/>
    <property type="match status" value="1"/>
</dbReference>
<feature type="coiled-coil region" evidence="4">
    <location>
        <begin position="86"/>
        <end position="120"/>
    </location>
</feature>
<comment type="caution">
    <text evidence="6">The sequence shown here is derived from an EMBL/GenBank/DDBJ whole genome shotgun (WGS) entry which is preliminary data.</text>
</comment>
<dbReference type="EMBL" id="VZZK01000014">
    <property type="protein sequence ID" value="KAB1078395.1"/>
    <property type="molecule type" value="Genomic_DNA"/>
</dbReference>
<keyword evidence="2" id="KW-0378">Hydrolase</keyword>
<dbReference type="Pfam" id="PF13362">
    <property type="entry name" value="Toprim_3"/>
    <property type="match status" value="1"/>
</dbReference>
<keyword evidence="1" id="KW-0547">Nucleotide-binding</keyword>
<dbReference type="InterPro" id="IPR006500">
    <property type="entry name" value="Helicase_put_C_phage/plasmid"/>
</dbReference>
<evidence type="ECO:0000256" key="1">
    <source>
        <dbReference type="ARBA" id="ARBA00022741"/>
    </source>
</evidence>
<dbReference type="SUPFAM" id="SSF52540">
    <property type="entry name" value="P-loop containing nucleoside triphosphate hydrolases"/>
    <property type="match status" value="1"/>
</dbReference>
<dbReference type="NCBIfam" id="TIGR01613">
    <property type="entry name" value="primase_Cterm"/>
    <property type="match status" value="1"/>
</dbReference>
<dbReference type="InterPro" id="IPR051620">
    <property type="entry name" value="ORF904-like_C"/>
</dbReference>
<keyword evidence="7" id="KW-1185">Reference proteome</keyword>
<feature type="domain" description="SF3 helicase" evidence="5">
    <location>
        <begin position="590"/>
        <end position="751"/>
    </location>
</feature>
<dbReference type="InterPro" id="IPR027417">
    <property type="entry name" value="P-loop_NTPase"/>
</dbReference>
<dbReference type="RefSeq" id="WP_151001015.1">
    <property type="nucleotide sequence ID" value="NZ_BPQY01000528.1"/>
</dbReference>
<protein>
    <recommendedName>
        <fullName evidence="5">SF3 helicase domain-containing protein</fullName>
    </recommendedName>
</protein>
<organism evidence="6 7">
    <name type="scientific">Methylobacterium soli</name>
    <dbReference type="NCBI Taxonomy" id="553447"/>
    <lineage>
        <taxon>Bacteria</taxon>
        <taxon>Pseudomonadati</taxon>
        <taxon>Pseudomonadota</taxon>
        <taxon>Alphaproteobacteria</taxon>
        <taxon>Hyphomicrobiales</taxon>
        <taxon>Methylobacteriaceae</taxon>
        <taxon>Methylobacterium</taxon>
    </lineage>
</organism>
<keyword evidence="4" id="KW-0175">Coiled coil</keyword>
<dbReference type="AlphaFoldDB" id="A0A6L3T504"/>
<dbReference type="Proteomes" id="UP000474159">
    <property type="component" value="Unassembled WGS sequence"/>
</dbReference>
<dbReference type="PROSITE" id="PS51206">
    <property type="entry name" value="SF3_HELICASE_1"/>
    <property type="match status" value="1"/>
</dbReference>
<evidence type="ECO:0000256" key="2">
    <source>
        <dbReference type="ARBA" id="ARBA00022801"/>
    </source>
</evidence>
<evidence type="ECO:0000256" key="4">
    <source>
        <dbReference type="SAM" id="Coils"/>
    </source>
</evidence>
<name>A0A6L3T504_9HYPH</name>
<dbReference type="GO" id="GO:0005524">
    <property type="term" value="F:ATP binding"/>
    <property type="evidence" value="ECO:0007669"/>
    <property type="project" value="UniProtKB-KW"/>
</dbReference>
<proteinExistence type="predicted"/>
<evidence type="ECO:0000259" key="5">
    <source>
        <dbReference type="PROSITE" id="PS51206"/>
    </source>
</evidence>
<dbReference type="GO" id="GO:0004386">
    <property type="term" value="F:helicase activity"/>
    <property type="evidence" value="ECO:0007669"/>
    <property type="project" value="UniProtKB-KW"/>
</dbReference>
<dbReference type="CDD" id="cd01029">
    <property type="entry name" value="TOPRIM_primases"/>
    <property type="match status" value="1"/>
</dbReference>
<keyword evidence="3" id="KW-0067">ATP-binding</keyword>
<dbReference type="Gene3D" id="3.40.50.300">
    <property type="entry name" value="P-loop containing nucleotide triphosphate hydrolases"/>
    <property type="match status" value="1"/>
</dbReference>
<dbReference type="InterPro" id="IPR034154">
    <property type="entry name" value="TOPRIM_DnaG/twinkle"/>
</dbReference>
<evidence type="ECO:0000313" key="6">
    <source>
        <dbReference type="EMBL" id="KAB1078395.1"/>
    </source>
</evidence>